<sequence>MNNNKIKISIISFLIILNFLYFPFENNNNINIHYYNYFYKNQNNNNNNNFYNNNYNNNLEKPLKIFLIPDSFNSLSINFSCISIDSNKLKIKNEETIIIFVEYLKQLSELKKSNQLIIPINEKSNNIILNTKQRKQQYDWLISQIFENKQIFNIKYIIYIQTLDEIIKNKNSLKIDII</sequence>
<dbReference type="KEGG" id="ddi:DDB_G0279161"/>
<name>Q54X72_DICDI</name>
<keyword evidence="1" id="KW-1133">Transmembrane helix</keyword>
<comment type="caution">
    <text evidence="2">The sequence shown here is derived from an EMBL/GenBank/DDBJ whole genome shotgun (WGS) entry which is preliminary data.</text>
</comment>
<feature type="transmembrane region" description="Helical" evidence="1">
    <location>
        <begin position="6"/>
        <end position="24"/>
    </location>
</feature>
<dbReference type="GeneID" id="8621901"/>
<gene>
    <name evidence="2" type="ORF">DDB_G0279161</name>
</gene>
<organism evidence="2 3">
    <name type="scientific">Dictyostelium discoideum</name>
    <name type="common">Social amoeba</name>
    <dbReference type="NCBI Taxonomy" id="44689"/>
    <lineage>
        <taxon>Eukaryota</taxon>
        <taxon>Amoebozoa</taxon>
        <taxon>Evosea</taxon>
        <taxon>Eumycetozoa</taxon>
        <taxon>Dictyostelia</taxon>
        <taxon>Dictyosteliales</taxon>
        <taxon>Dictyosteliaceae</taxon>
        <taxon>Dictyostelium</taxon>
    </lineage>
</organism>
<keyword evidence="3" id="KW-1185">Reference proteome</keyword>
<evidence type="ECO:0000313" key="3">
    <source>
        <dbReference type="Proteomes" id="UP000002195"/>
    </source>
</evidence>
<dbReference type="InParanoid" id="Q54X72"/>
<keyword evidence="1" id="KW-0472">Membrane</keyword>
<evidence type="ECO:0000313" key="2">
    <source>
        <dbReference type="EMBL" id="EAL67862.1"/>
    </source>
</evidence>
<dbReference type="HOGENOM" id="CLU_1513273_0_0_1"/>
<dbReference type="RefSeq" id="XP_641838.1">
    <property type="nucleotide sequence ID" value="XM_636746.1"/>
</dbReference>
<dbReference type="dictyBase" id="DDB_G0279161"/>
<proteinExistence type="predicted"/>
<dbReference type="Proteomes" id="UP000002195">
    <property type="component" value="Unassembled WGS sequence"/>
</dbReference>
<protein>
    <submittedName>
        <fullName evidence="2">Uncharacterized protein</fullName>
    </submittedName>
</protein>
<dbReference type="PaxDb" id="44689-DDB0204700"/>
<dbReference type="EMBL" id="AAFI02000028">
    <property type="protein sequence ID" value="EAL67862.1"/>
    <property type="molecule type" value="Genomic_DNA"/>
</dbReference>
<reference evidence="2 3" key="1">
    <citation type="journal article" date="2005" name="Nature">
        <title>The genome of the social amoeba Dictyostelium discoideum.</title>
        <authorList>
            <consortium name="The Dictyostelium discoideum Sequencing Consortium"/>
            <person name="Eichinger L."/>
            <person name="Pachebat J.A."/>
            <person name="Glockner G."/>
            <person name="Rajandream M.A."/>
            <person name="Sucgang R."/>
            <person name="Berriman M."/>
            <person name="Song J."/>
            <person name="Olsen R."/>
            <person name="Szafranski K."/>
            <person name="Xu Q."/>
            <person name="Tunggal B."/>
            <person name="Kummerfeld S."/>
            <person name="Madera M."/>
            <person name="Konfortov B.A."/>
            <person name="Rivero F."/>
            <person name="Bankier A.T."/>
            <person name="Lehmann R."/>
            <person name="Hamlin N."/>
            <person name="Davies R."/>
            <person name="Gaudet P."/>
            <person name="Fey P."/>
            <person name="Pilcher K."/>
            <person name="Chen G."/>
            <person name="Saunders D."/>
            <person name="Sodergren E."/>
            <person name="Davis P."/>
            <person name="Kerhornou A."/>
            <person name="Nie X."/>
            <person name="Hall N."/>
            <person name="Anjard C."/>
            <person name="Hemphill L."/>
            <person name="Bason N."/>
            <person name="Farbrother P."/>
            <person name="Desany B."/>
            <person name="Just E."/>
            <person name="Morio T."/>
            <person name="Rost R."/>
            <person name="Churcher C."/>
            <person name="Cooper J."/>
            <person name="Haydock S."/>
            <person name="van Driessche N."/>
            <person name="Cronin A."/>
            <person name="Goodhead I."/>
            <person name="Muzny D."/>
            <person name="Mourier T."/>
            <person name="Pain A."/>
            <person name="Lu M."/>
            <person name="Harper D."/>
            <person name="Lindsay R."/>
            <person name="Hauser H."/>
            <person name="James K."/>
            <person name="Quiles M."/>
            <person name="Madan Babu M."/>
            <person name="Saito T."/>
            <person name="Buchrieser C."/>
            <person name="Wardroper A."/>
            <person name="Felder M."/>
            <person name="Thangavelu M."/>
            <person name="Johnson D."/>
            <person name="Knights A."/>
            <person name="Loulseged H."/>
            <person name="Mungall K."/>
            <person name="Oliver K."/>
            <person name="Price C."/>
            <person name="Quail M.A."/>
            <person name="Urushihara H."/>
            <person name="Hernandez J."/>
            <person name="Rabbinowitsch E."/>
            <person name="Steffen D."/>
            <person name="Sanders M."/>
            <person name="Ma J."/>
            <person name="Kohara Y."/>
            <person name="Sharp S."/>
            <person name="Simmonds M."/>
            <person name="Spiegler S."/>
            <person name="Tivey A."/>
            <person name="Sugano S."/>
            <person name="White B."/>
            <person name="Walker D."/>
            <person name="Woodward J."/>
            <person name="Winckler T."/>
            <person name="Tanaka Y."/>
            <person name="Shaulsky G."/>
            <person name="Schleicher M."/>
            <person name="Weinstock G."/>
            <person name="Rosenthal A."/>
            <person name="Cox E.C."/>
            <person name="Chisholm R.L."/>
            <person name="Gibbs R."/>
            <person name="Loomis W.F."/>
            <person name="Platzer M."/>
            <person name="Kay R.R."/>
            <person name="Williams J."/>
            <person name="Dear P.H."/>
            <person name="Noegel A.A."/>
            <person name="Barrell B."/>
            <person name="Kuspa A."/>
        </authorList>
    </citation>
    <scope>NUCLEOTIDE SEQUENCE [LARGE SCALE GENOMIC DNA]</scope>
    <source>
        <strain evidence="2 3">AX4</strain>
    </source>
</reference>
<evidence type="ECO:0000256" key="1">
    <source>
        <dbReference type="SAM" id="Phobius"/>
    </source>
</evidence>
<dbReference type="AlphaFoldDB" id="Q54X72"/>
<keyword evidence="1" id="KW-0812">Transmembrane</keyword>
<accession>Q54X72</accession>
<dbReference type="VEuPathDB" id="AmoebaDB:DDB_G0279161"/>